<dbReference type="EMBL" id="BAABJR010000005">
    <property type="protein sequence ID" value="GAA5207617.1"/>
    <property type="molecule type" value="Genomic_DNA"/>
</dbReference>
<keyword evidence="6" id="KW-1185">Reference proteome</keyword>
<dbReference type="PROSITE" id="PS50160">
    <property type="entry name" value="DNA_LIGASE_A3"/>
    <property type="match status" value="1"/>
</dbReference>
<dbReference type="PROSITE" id="PS00697">
    <property type="entry name" value="DNA_LIGASE_A1"/>
    <property type="match status" value="1"/>
</dbReference>
<feature type="domain" description="ATP-dependent DNA ligase family profile" evidence="4">
    <location>
        <begin position="112"/>
        <end position="230"/>
    </location>
</feature>
<evidence type="ECO:0000313" key="5">
    <source>
        <dbReference type="EMBL" id="GAA5207617.1"/>
    </source>
</evidence>
<proteinExistence type="inferred from homology"/>
<reference evidence="6" key="1">
    <citation type="journal article" date="2019" name="Int. J. Syst. Evol. Microbiol.">
        <title>The Global Catalogue of Microorganisms (GCM) 10K type strain sequencing project: providing services to taxonomists for standard genome sequencing and annotation.</title>
        <authorList>
            <consortium name="The Broad Institute Genomics Platform"/>
            <consortium name="The Broad Institute Genome Sequencing Center for Infectious Disease"/>
            <person name="Wu L."/>
            <person name="Ma J."/>
        </authorList>
    </citation>
    <scope>NUCLEOTIDE SEQUENCE [LARGE SCALE GENOMIC DNA]</scope>
    <source>
        <strain evidence="6">JCM 18306</strain>
    </source>
</reference>
<dbReference type="GO" id="GO:0016874">
    <property type="term" value="F:ligase activity"/>
    <property type="evidence" value="ECO:0007669"/>
    <property type="project" value="UniProtKB-KW"/>
</dbReference>
<evidence type="ECO:0000256" key="3">
    <source>
        <dbReference type="ARBA" id="ARBA00034003"/>
    </source>
</evidence>
<evidence type="ECO:0000259" key="4">
    <source>
        <dbReference type="PROSITE" id="PS50160"/>
    </source>
</evidence>
<dbReference type="InterPro" id="IPR044117">
    <property type="entry name" value="OBF_LigC-like"/>
</dbReference>
<dbReference type="RefSeq" id="WP_345629373.1">
    <property type="nucleotide sequence ID" value="NZ_BAABJR010000005.1"/>
</dbReference>
<gene>
    <name evidence="5" type="ORF">GCM10023323_23860</name>
</gene>
<evidence type="ECO:0000256" key="2">
    <source>
        <dbReference type="ARBA" id="ARBA00022598"/>
    </source>
</evidence>
<dbReference type="SUPFAM" id="SSF56091">
    <property type="entry name" value="DNA ligase/mRNA capping enzyme, catalytic domain"/>
    <property type="match status" value="1"/>
</dbReference>
<dbReference type="Gene3D" id="3.30.470.30">
    <property type="entry name" value="DNA ligase/mRNA capping enzyme"/>
    <property type="match status" value="1"/>
</dbReference>
<evidence type="ECO:0000313" key="6">
    <source>
        <dbReference type="Proteomes" id="UP001499878"/>
    </source>
</evidence>
<dbReference type="CDD" id="cd07905">
    <property type="entry name" value="Adenylation_DNA_ligase_LigC"/>
    <property type="match status" value="1"/>
</dbReference>
<dbReference type="Gene3D" id="2.40.50.140">
    <property type="entry name" value="Nucleic acid-binding proteins"/>
    <property type="match status" value="1"/>
</dbReference>
<dbReference type="PANTHER" id="PTHR45674:SF4">
    <property type="entry name" value="DNA LIGASE 1"/>
    <property type="match status" value="1"/>
</dbReference>
<comment type="similarity">
    <text evidence="1">Belongs to the ATP-dependent DNA ligase family.</text>
</comment>
<sequence length="328" mass="36198">MTWTLPDPMLTAAAPGPDLPPRCAAEPKWDGFRALMSWDADRLVLRSRQGTDLLPAFPEVRVGAAQMPDATALDGEIVVWESGRLAFERLQQRLQRRGAGAAWFAAQLPCHFVAFDLLRLAGTDTTGWSYQRRRDALEGLFAEHRLTAPWALCPSTTDPDTVREWLSTWTAVGLEGLVFKRLDSVNQPSARGGWRKYKVRVTEDAVVGAYTGPAAAPRTLLLGRYDAQGRLRYVGRSTTLPQASGRAVASLLIPAGDEHPWTGWSFSAGWGSRESLHVTLVDPELVVEVGVDVARDRAGRWRHPARWHRSRPDLLVADVPDFESGTSA</sequence>
<dbReference type="InterPro" id="IPR050191">
    <property type="entry name" value="ATP-dep_DNA_ligase"/>
</dbReference>
<dbReference type="InterPro" id="IPR012340">
    <property type="entry name" value="NA-bd_OB-fold"/>
</dbReference>
<evidence type="ECO:0000256" key="1">
    <source>
        <dbReference type="ARBA" id="ARBA00007572"/>
    </source>
</evidence>
<comment type="catalytic activity">
    <reaction evidence="3">
        <text>ATP + (deoxyribonucleotide)n-3'-hydroxyl + 5'-phospho-(deoxyribonucleotide)m = (deoxyribonucleotide)n+m + AMP + diphosphate.</text>
        <dbReference type="EC" id="6.5.1.1"/>
    </reaction>
</comment>
<protein>
    <submittedName>
        <fullName evidence="5">ATP-dependent DNA ligase</fullName>
    </submittedName>
</protein>
<dbReference type="PANTHER" id="PTHR45674">
    <property type="entry name" value="DNA LIGASE 1/3 FAMILY MEMBER"/>
    <property type="match status" value="1"/>
</dbReference>
<dbReference type="InterPro" id="IPR012310">
    <property type="entry name" value="DNA_ligase_ATP-dep_cent"/>
</dbReference>
<keyword evidence="2 5" id="KW-0436">Ligase</keyword>
<dbReference type="InterPro" id="IPR016059">
    <property type="entry name" value="DNA_ligase_ATP-dep_CS"/>
</dbReference>
<name>A0ABP9SZU6_9ACTN</name>
<organism evidence="5 6">
    <name type="scientific">Streptomyces thinghirensis</name>
    <dbReference type="NCBI Taxonomy" id="551547"/>
    <lineage>
        <taxon>Bacteria</taxon>
        <taxon>Bacillati</taxon>
        <taxon>Actinomycetota</taxon>
        <taxon>Actinomycetes</taxon>
        <taxon>Kitasatosporales</taxon>
        <taxon>Streptomycetaceae</taxon>
        <taxon>Streptomyces</taxon>
    </lineage>
</organism>
<dbReference type="InterPro" id="IPR044119">
    <property type="entry name" value="Adenylation_LigC-like"/>
</dbReference>
<accession>A0ABP9SZU6</accession>
<dbReference type="Pfam" id="PF01068">
    <property type="entry name" value="DNA_ligase_A_M"/>
    <property type="match status" value="1"/>
</dbReference>
<dbReference type="Proteomes" id="UP001499878">
    <property type="component" value="Unassembled WGS sequence"/>
</dbReference>
<comment type="caution">
    <text evidence="5">The sequence shown here is derived from an EMBL/GenBank/DDBJ whole genome shotgun (WGS) entry which is preliminary data.</text>
</comment>
<dbReference type="CDD" id="cd07970">
    <property type="entry name" value="OBF_DNA_ligase_LigC"/>
    <property type="match status" value="1"/>
</dbReference>